<name>A0AA40BFM1_9PEZI</name>
<gene>
    <name evidence="1" type="ORF">B0T26DRAFT_683805</name>
</gene>
<comment type="caution">
    <text evidence="1">The sequence shown here is derived from an EMBL/GenBank/DDBJ whole genome shotgun (WGS) entry which is preliminary data.</text>
</comment>
<evidence type="ECO:0000313" key="2">
    <source>
        <dbReference type="Proteomes" id="UP001172101"/>
    </source>
</evidence>
<organism evidence="1 2">
    <name type="scientific">Lasiosphaeria miniovina</name>
    <dbReference type="NCBI Taxonomy" id="1954250"/>
    <lineage>
        <taxon>Eukaryota</taxon>
        <taxon>Fungi</taxon>
        <taxon>Dikarya</taxon>
        <taxon>Ascomycota</taxon>
        <taxon>Pezizomycotina</taxon>
        <taxon>Sordariomycetes</taxon>
        <taxon>Sordariomycetidae</taxon>
        <taxon>Sordariales</taxon>
        <taxon>Lasiosphaeriaceae</taxon>
        <taxon>Lasiosphaeria</taxon>
    </lineage>
</organism>
<dbReference type="RefSeq" id="XP_060302222.1">
    <property type="nucleotide sequence ID" value="XM_060440820.1"/>
</dbReference>
<protein>
    <submittedName>
        <fullName evidence="1">Uncharacterized protein</fullName>
    </submittedName>
</protein>
<dbReference type="Proteomes" id="UP001172101">
    <property type="component" value="Unassembled WGS sequence"/>
</dbReference>
<keyword evidence="2" id="KW-1185">Reference proteome</keyword>
<reference evidence="1" key="1">
    <citation type="submission" date="2023-06" db="EMBL/GenBank/DDBJ databases">
        <title>Genome-scale phylogeny and comparative genomics of the fungal order Sordariales.</title>
        <authorList>
            <consortium name="Lawrence Berkeley National Laboratory"/>
            <person name="Hensen N."/>
            <person name="Bonometti L."/>
            <person name="Westerberg I."/>
            <person name="Brannstrom I.O."/>
            <person name="Guillou S."/>
            <person name="Cros-Aarteil S."/>
            <person name="Calhoun S."/>
            <person name="Haridas S."/>
            <person name="Kuo A."/>
            <person name="Mondo S."/>
            <person name="Pangilinan J."/>
            <person name="Riley R."/>
            <person name="LaButti K."/>
            <person name="Andreopoulos B."/>
            <person name="Lipzen A."/>
            <person name="Chen C."/>
            <person name="Yanf M."/>
            <person name="Daum C."/>
            <person name="Ng V."/>
            <person name="Clum A."/>
            <person name="Steindorff A."/>
            <person name="Ohm R."/>
            <person name="Martin F."/>
            <person name="Silar P."/>
            <person name="Natvig D."/>
            <person name="Lalanne C."/>
            <person name="Gautier V."/>
            <person name="Ament-velasquez S.L."/>
            <person name="Kruys A."/>
            <person name="Hutchinson M.I."/>
            <person name="Powell A.J."/>
            <person name="Barry K."/>
            <person name="Miller A.N."/>
            <person name="Grigoriev I.V."/>
            <person name="Debuchy R."/>
            <person name="Gladieux P."/>
            <person name="Thoren M.H."/>
            <person name="Johannesson H."/>
        </authorList>
    </citation>
    <scope>NUCLEOTIDE SEQUENCE</scope>
    <source>
        <strain evidence="1">SMH2392-1A</strain>
    </source>
</reference>
<accession>A0AA40BFM1</accession>
<sequence length="117" mass="12458">MDVSAASFSSHLQLSMLKFQAPGFVGTEPRRGGEGCPTEICLSIPPPLSRWVVFRAAKVKPLTPLSIVVGCLWRGSLHTAYIPPQYCIQNFHLAAGITPIVGSNAAEGTAIDAVYTC</sequence>
<dbReference type="GeneID" id="85324090"/>
<dbReference type="EMBL" id="JAUIRO010000001">
    <property type="protein sequence ID" value="KAK0733345.1"/>
    <property type="molecule type" value="Genomic_DNA"/>
</dbReference>
<proteinExistence type="predicted"/>
<evidence type="ECO:0000313" key="1">
    <source>
        <dbReference type="EMBL" id="KAK0733345.1"/>
    </source>
</evidence>
<dbReference type="AlphaFoldDB" id="A0AA40BFM1"/>